<dbReference type="Proteomes" id="UP000240493">
    <property type="component" value="Unassembled WGS sequence"/>
</dbReference>
<gene>
    <name evidence="2" type="ORF">M441DRAFT_165754</name>
</gene>
<accession>A0A2T3ZCE1</accession>
<sequence length="380" mass="43348">MQKQFFELDPQGDVLLTLRRPNVLKFFWRSPTSDKLADRPEAGNDAPGSVGPEHKPGPGEPMPGMDEPSAGEESEQVQFLLSSRHLRLASPVFDAMLFGGWKESTDLAERPRKIARLENPDTSNSGLQLCHEISATEWNTEALLLLMNIIHGHHRKLPRDVHLDIMTHFSVLVDYYKCHEITEVFAHLWIDRLKPSLTRSYQYMPMIFVSWVFSNAAVFEQMTELAIKESEGPLQTMSLPLPPIVINALEKKRMNLLHNILHILNETREGLVKGTKGCRFDCSSMLLGALIIGMEKHKIVPHQLLESCSDRSIKEIKLILLSLDTPIWHALQDGGYRPKQHSCTVKSMLEPALDRDWRKSKGLKLDDFRVQQRDEELPKV</sequence>
<keyword evidence="3" id="KW-1185">Reference proteome</keyword>
<dbReference type="AlphaFoldDB" id="A0A2T3ZCE1"/>
<dbReference type="STRING" id="1042311.A0A2T3ZCE1"/>
<reference evidence="2 3" key="1">
    <citation type="submission" date="2016-07" db="EMBL/GenBank/DDBJ databases">
        <title>Multiple horizontal gene transfer events from other fungi enriched the ability of initially mycotrophic Trichoderma (Ascomycota) to feed on dead plant biomass.</title>
        <authorList>
            <consortium name="DOE Joint Genome Institute"/>
            <person name="Aerts A."/>
            <person name="Atanasova L."/>
            <person name="Chenthamara K."/>
            <person name="Zhang J."/>
            <person name="Grujic M."/>
            <person name="Henrissat B."/>
            <person name="Kuo A."/>
            <person name="Salamov A."/>
            <person name="Lipzen A."/>
            <person name="Labutti K."/>
            <person name="Barry K."/>
            <person name="Miao Y."/>
            <person name="Rahimi M.J."/>
            <person name="Shen Q."/>
            <person name="Grigoriev I.V."/>
            <person name="Kubicek C.P."/>
            <person name="Druzhinina I.S."/>
        </authorList>
    </citation>
    <scope>NUCLEOTIDE SEQUENCE [LARGE SCALE GENOMIC DNA]</scope>
    <source>
        <strain evidence="2 3">CBS 433.97</strain>
    </source>
</reference>
<evidence type="ECO:0000256" key="1">
    <source>
        <dbReference type="SAM" id="MobiDB-lite"/>
    </source>
</evidence>
<proteinExistence type="predicted"/>
<name>A0A2T3ZCE1_TRIA4</name>
<evidence type="ECO:0000313" key="3">
    <source>
        <dbReference type="Proteomes" id="UP000240493"/>
    </source>
</evidence>
<protein>
    <recommendedName>
        <fullName evidence="4">BTB domain-containing protein</fullName>
    </recommendedName>
</protein>
<evidence type="ECO:0000313" key="2">
    <source>
        <dbReference type="EMBL" id="PTB42471.1"/>
    </source>
</evidence>
<evidence type="ECO:0008006" key="4">
    <source>
        <dbReference type="Google" id="ProtNLM"/>
    </source>
</evidence>
<organism evidence="2 3">
    <name type="scientific">Trichoderma asperellum (strain ATCC 204424 / CBS 433.97 / NBRC 101777)</name>
    <dbReference type="NCBI Taxonomy" id="1042311"/>
    <lineage>
        <taxon>Eukaryota</taxon>
        <taxon>Fungi</taxon>
        <taxon>Dikarya</taxon>
        <taxon>Ascomycota</taxon>
        <taxon>Pezizomycotina</taxon>
        <taxon>Sordariomycetes</taxon>
        <taxon>Hypocreomycetidae</taxon>
        <taxon>Hypocreales</taxon>
        <taxon>Hypocreaceae</taxon>
        <taxon>Trichoderma</taxon>
    </lineage>
</organism>
<dbReference type="OrthoDB" id="5326346at2759"/>
<feature type="region of interest" description="Disordered" evidence="1">
    <location>
        <begin position="34"/>
        <end position="76"/>
    </location>
</feature>
<dbReference type="EMBL" id="KZ679260">
    <property type="protein sequence ID" value="PTB42471.1"/>
    <property type="molecule type" value="Genomic_DNA"/>
</dbReference>